<comment type="caution">
    <text evidence="4">Lacks conserved residue(s) required for the propagation of feature annotation.</text>
</comment>
<dbReference type="PANTHER" id="PTHR13140:SF781">
    <property type="entry name" value="MYOSIN-15"/>
    <property type="match status" value="1"/>
</dbReference>
<keyword evidence="6" id="KW-1185">Reference proteome</keyword>
<dbReference type="Proteomes" id="UP000818029">
    <property type="component" value="Chromosome D04"/>
</dbReference>
<dbReference type="Gene3D" id="1.20.120.720">
    <property type="entry name" value="Myosin VI head, motor domain, U50 subdomain"/>
    <property type="match status" value="1"/>
</dbReference>
<evidence type="ECO:0000256" key="3">
    <source>
        <dbReference type="ARBA" id="ARBA00023203"/>
    </source>
</evidence>
<proteinExistence type="inferred from homology"/>
<accession>A0ABM2ZVF2</accession>
<evidence type="ECO:0000313" key="6">
    <source>
        <dbReference type="Proteomes" id="UP000818029"/>
    </source>
</evidence>
<sequence length="189" mass="21622">MYCTELNIHNTYEGDIGSEEESCEKTERKEILSDKSLLNGPNLASENPYEFNIANLSTRCQKKLEIDDDQKLSTQYLIIIARGMQMWNLFSTAWPCRNTFFYAHRCDVNLLLATLCTRTIQTREGSIVKALDCNAAVASRDALAKTVYARLFDWLVDKINISLGKDPNSYVQIGVLDIYGFECFKHNRL</sequence>
<dbReference type="SUPFAM" id="SSF52540">
    <property type="entry name" value="P-loop containing nucleoside triphosphate hydrolases"/>
    <property type="match status" value="1"/>
</dbReference>
<protein>
    <submittedName>
        <fullName evidence="7">Unconventional myosin-VIIa</fullName>
    </submittedName>
</protein>
<organism evidence="6 7">
    <name type="scientific">Gossypium hirsutum</name>
    <name type="common">Upland cotton</name>
    <name type="synonym">Gossypium mexicanum</name>
    <dbReference type="NCBI Taxonomy" id="3635"/>
    <lineage>
        <taxon>Eukaryota</taxon>
        <taxon>Viridiplantae</taxon>
        <taxon>Streptophyta</taxon>
        <taxon>Embryophyta</taxon>
        <taxon>Tracheophyta</taxon>
        <taxon>Spermatophyta</taxon>
        <taxon>Magnoliopsida</taxon>
        <taxon>eudicotyledons</taxon>
        <taxon>Gunneridae</taxon>
        <taxon>Pentapetalae</taxon>
        <taxon>rosids</taxon>
        <taxon>malvids</taxon>
        <taxon>Malvales</taxon>
        <taxon>Malvaceae</taxon>
        <taxon>Malvoideae</taxon>
        <taxon>Gossypium</taxon>
    </lineage>
</organism>
<dbReference type="InterPro" id="IPR001609">
    <property type="entry name" value="Myosin_head_motor_dom-like"/>
</dbReference>
<name>A0ABM2ZVF2_GOSHI</name>
<comment type="similarity">
    <text evidence="4">Belongs to the TRAFAC class myosin-kinesin ATPase superfamily. Myosin family.</text>
</comment>
<dbReference type="RefSeq" id="XP_040946614.1">
    <property type="nucleotide sequence ID" value="XM_041090680.1"/>
</dbReference>
<keyword evidence="1" id="KW-0547">Nucleotide-binding</keyword>
<feature type="domain" description="Myosin motor" evidence="5">
    <location>
        <begin position="1"/>
        <end position="189"/>
    </location>
</feature>
<keyword evidence="4" id="KW-0518">Myosin</keyword>
<reference evidence="7" key="2">
    <citation type="submission" date="2025-08" db="UniProtKB">
        <authorList>
            <consortium name="RefSeq"/>
        </authorList>
    </citation>
    <scope>IDENTIFICATION</scope>
</reference>
<keyword evidence="3 4" id="KW-0009">Actin-binding</keyword>
<keyword evidence="2" id="KW-0067">ATP-binding</keyword>
<keyword evidence="4" id="KW-0505">Motor protein</keyword>
<dbReference type="GeneID" id="107927533"/>
<dbReference type="InterPro" id="IPR027417">
    <property type="entry name" value="P-loop_NTPase"/>
</dbReference>
<evidence type="ECO:0000256" key="2">
    <source>
        <dbReference type="ARBA" id="ARBA00022840"/>
    </source>
</evidence>
<evidence type="ECO:0000259" key="5">
    <source>
        <dbReference type="PROSITE" id="PS51456"/>
    </source>
</evidence>
<dbReference type="PANTHER" id="PTHR13140">
    <property type="entry name" value="MYOSIN"/>
    <property type="match status" value="1"/>
</dbReference>
<evidence type="ECO:0000256" key="4">
    <source>
        <dbReference type="PROSITE-ProRule" id="PRU00782"/>
    </source>
</evidence>
<evidence type="ECO:0000256" key="1">
    <source>
        <dbReference type="ARBA" id="ARBA00022741"/>
    </source>
</evidence>
<evidence type="ECO:0000313" key="7">
    <source>
        <dbReference type="RefSeq" id="XP_040946614.1"/>
    </source>
</evidence>
<gene>
    <name evidence="7" type="primary">LOC107927533</name>
</gene>
<dbReference type="Pfam" id="PF00063">
    <property type="entry name" value="Myosin_head"/>
    <property type="match status" value="1"/>
</dbReference>
<dbReference type="PROSITE" id="PS51456">
    <property type="entry name" value="MYOSIN_MOTOR"/>
    <property type="match status" value="1"/>
</dbReference>
<reference evidence="6" key="1">
    <citation type="journal article" date="2020" name="Nat. Genet.">
        <title>Genomic diversifications of five Gossypium allopolyploid species and their impact on cotton improvement.</title>
        <authorList>
            <person name="Chen Z.J."/>
            <person name="Sreedasyam A."/>
            <person name="Ando A."/>
            <person name="Song Q."/>
            <person name="De Santiago L.M."/>
            <person name="Hulse-Kemp A.M."/>
            <person name="Ding M."/>
            <person name="Ye W."/>
            <person name="Kirkbride R.C."/>
            <person name="Jenkins J."/>
            <person name="Plott C."/>
            <person name="Lovell J."/>
            <person name="Lin Y.M."/>
            <person name="Vaughn R."/>
            <person name="Liu B."/>
            <person name="Simpson S."/>
            <person name="Scheffler B.E."/>
            <person name="Wen L."/>
            <person name="Saski C.A."/>
            <person name="Grover C.E."/>
            <person name="Hu G."/>
            <person name="Conover J.L."/>
            <person name="Carlson J.W."/>
            <person name="Shu S."/>
            <person name="Boston L.B."/>
            <person name="Williams M."/>
            <person name="Peterson D.G."/>
            <person name="McGee K."/>
            <person name="Jones D.C."/>
            <person name="Wendel J.F."/>
            <person name="Stelly D.M."/>
            <person name="Grimwood J."/>
            <person name="Schmutz J."/>
        </authorList>
    </citation>
    <scope>NUCLEOTIDE SEQUENCE [LARGE SCALE GENOMIC DNA]</scope>
    <source>
        <strain evidence="6">cv. TM-1</strain>
    </source>
</reference>